<dbReference type="EMBL" id="RKIT01000002">
    <property type="protein sequence ID" value="RSC20195.1"/>
    <property type="molecule type" value="Genomic_DNA"/>
</dbReference>
<keyword evidence="1" id="KW-0812">Transmembrane</keyword>
<reference evidence="3" key="1">
    <citation type="submission" date="2018-10" db="EMBL/GenBank/DDBJ databases">
        <title>FDA dAtabase for Regulatory Grade micrObial Sequences (FDA-ARGOS): Supporting development and validation of Infectious Disease Dx tests.</title>
        <authorList>
            <person name="Goldberg B."/>
            <person name="Campos J."/>
            <person name="Tallon L."/>
            <person name="Sadzewicz L."/>
            <person name="Zhao X."/>
            <person name="Vavikolanu K."/>
            <person name="Mehta A."/>
            <person name="Aluvathingal J."/>
            <person name="Nadendla S."/>
            <person name="Geyer C."/>
            <person name="Nandy P."/>
            <person name="Yan Y."/>
            <person name="Sichtig H."/>
        </authorList>
    </citation>
    <scope>NUCLEOTIDE SEQUENCE [LARGE SCALE GENOMIC DNA]</scope>
    <source>
        <strain evidence="3">FDAARGOS_526</strain>
    </source>
</reference>
<sequence>MKKTTLIMIGIAIIAVAGTKLGWW</sequence>
<dbReference type="AlphaFoldDB" id="A0AAQ0VC00"/>
<feature type="transmembrane region" description="Helical" evidence="1">
    <location>
        <begin position="6"/>
        <end position="23"/>
    </location>
</feature>
<gene>
    <name evidence="2" type="ORF">EGS84_17275</name>
</gene>
<organism evidence="2 3">
    <name type="scientific">Citrobacter koseri</name>
    <name type="common">Citrobacter diversus</name>
    <dbReference type="NCBI Taxonomy" id="545"/>
    <lineage>
        <taxon>Bacteria</taxon>
        <taxon>Pseudomonadati</taxon>
        <taxon>Pseudomonadota</taxon>
        <taxon>Gammaproteobacteria</taxon>
        <taxon>Enterobacterales</taxon>
        <taxon>Enterobacteriaceae</taxon>
        <taxon>Citrobacter</taxon>
    </lineage>
</organism>
<protein>
    <recommendedName>
        <fullName evidence="4">Protein YoaJ</fullName>
    </recommendedName>
</protein>
<evidence type="ECO:0000313" key="2">
    <source>
        <dbReference type="EMBL" id="RSC20195.1"/>
    </source>
</evidence>
<dbReference type="Proteomes" id="UP000282299">
    <property type="component" value="Unassembled WGS sequence"/>
</dbReference>
<proteinExistence type="predicted"/>
<comment type="caution">
    <text evidence="2">The sequence shown here is derived from an EMBL/GenBank/DDBJ whole genome shotgun (WGS) entry which is preliminary data.</text>
</comment>
<name>A0AAQ0VC00_CITKO</name>
<evidence type="ECO:0000313" key="3">
    <source>
        <dbReference type="Proteomes" id="UP000282299"/>
    </source>
</evidence>
<accession>A0AAQ0VC00</accession>
<evidence type="ECO:0000256" key="1">
    <source>
        <dbReference type="SAM" id="Phobius"/>
    </source>
</evidence>
<keyword evidence="1" id="KW-1133">Transmembrane helix</keyword>
<keyword evidence="1" id="KW-0472">Membrane</keyword>
<evidence type="ECO:0008006" key="4">
    <source>
        <dbReference type="Google" id="ProtNLM"/>
    </source>
</evidence>